<dbReference type="InterPro" id="IPR003838">
    <property type="entry name" value="ABC3_permease_C"/>
</dbReference>
<keyword evidence="9" id="KW-1185">Reference proteome</keyword>
<evidence type="ECO:0000313" key="9">
    <source>
        <dbReference type="Proteomes" id="UP000297454"/>
    </source>
</evidence>
<dbReference type="EMBL" id="SCFR01000030">
    <property type="protein sequence ID" value="TFF64733.1"/>
    <property type="molecule type" value="Genomic_DNA"/>
</dbReference>
<evidence type="ECO:0000256" key="5">
    <source>
        <dbReference type="ARBA" id="ARBA00023136"/>
    </source>
</evidence>
<comment type="caution">
    <text evidence="8">The sequence shown here is derived from an EMBL/GenBank/DDBJ whole genome shotgun (WGS) entry which is preliminary data.</text>
</comment>
<reference evidence="8 9" key="1">
    <citation type="submission" date="2019-01" db="EMBL/GenBank/DDBJ databases">
        <title>Draft Genome Sequences of Helcococcus ovis Strains Isolated from the Uterus and Vagina of Dairy Cows with Metritis.</title>
        <authorList>
            <person name="Cunha F."/>
            <person name="Jeon S.J."/>
            <person name="Kutzer P."/>
            <person name="Galvao K.N."/>
        </authorList>
    </citation>
    <scope>NUCLEOTIDE SEQUENCE [LARGE SCALE GENOMIC DNA]</scope>
    <source>
        <strain evidence="8 9">KG-37</strain>
    </source>
</reference>
<evidence type="ECO:0000256" key="2">
    <source>
        <dbReference type="ARBA" id="ARBA00022475"/>
    </source>
</evidence>
<feature type="transmembrane region" description="Helical" evidence="6">
    <location>
        <begin position="20"/>
        <end position="44"/>
    </location>
</feature>
<protein>
    <submittedName>
        <fullName evidence="8">ABC transporter permease</fullName>
    </submittedName>
</protein>
<evidence type="ECO:0000259" key="7">
    <source>
        <dbReference type="Pfam" id="PF02687"/>
    </source>
</evidence>
<dbReference type="GO" id="GO:0005886">
    <property type="term" value="C:plasma membrane"/>
    <property type="evidence" value="ECO:0007669"/>
    <property type="project" value="UniProtKB-SubCell"/>
</dbReference>
<evidence type="ECO:0000256" key="1">
    <source>
        <dbReference type="ARBA" id="ARBA00004651"/>
    </source>
</evidence>
<organism evidence="8 9">
    <name type="scientific">Helcococcus ovis</name>
    <dbReference type="NCBI Taxonomy" id="72026"/>
    <lineage>
        <taxon>Bacteria</taxon>
        <taxon>Bacillati</taxon>
        <taxon>Bacillota</taxon>
        <taxon>Tissierellia</taxon>
        <taxon>Tissierellales</taxon>
        <taxon>Peptoniphilaceae</taxon>
        <taxon>Helcococcus</taxon>
    </lineage>
</organism>
<name>A0A4R9C139_9FIRM</name>
<dbReference type="RefSeq" id="WP_134744514.1">
    <property type="nucleotide sequence ID" value="NZ_JBFNFK010000006.1"/>
</dbReference>
<evidence type="ECO:0000256" key="4">
    <source>
        <dbReference type="ARBA" id="ARBA00022989"/>
    </source>
</evidence>
<accession>A0A4R9C139</accession>
<feature type="domain" description="ABC3 transporter permease C-terminal" evidence="7">
    <location>
        <begin position="234"/>
        <end position="346"/>
    </location>
</feature>
<dbReference type="AlphaFoldDB" id="A0A4R9C139"/>
<keyword evidence="5 6" id="KW-0472">Membrane</keyword>
<evidence type="ECO:0000256" key="6">
    <source>
        <dbReference type="SAM" id="Phobius"/>
    </source>
</evidence>
<comment type="subcellular location">
    <subcellularLocation>
        <location evidence="1">Cell membrane</location>
        <topology evidence="1">Multi-pass membrane protein</topology>
    </subcellularLocation>
</comment>
<dbReference type="Proteomes" id="UP000297454">
    <property type="component" value="Unassembled WGS sequence"/>
</dbReference>
<keyword evidence="2" id="KW-1003">Cell membrane</keyword>
<proteinExistence type="predicted"/>
<dbReference type="Pfam" id="PF02687">
    <property type="entry name" value="FtsX"/>
    <property type="match status" value="1"/>
</dbReference>
<keyword evidence="3 6" id="KW-0812">Transmembrane</keyword>
<keyword evidence="4 6" id="KW-1133">Transmembrane helix</keyword>
<feature type="transmembrane region" description="Helical" evidence="6">
    <location>
        <begin position="322"/>
        <end position="342"/>
    </location>
</feature>
<gene>
    <name evidence="8" type="ORF">EQF91_07235</name>
</gene>
<evidence type="ECO:0000256" key="3">
    <source>
        <dbReference type="ARBA" id="ARBA00022692"/>
    </source>
</evidence>
<feature type="transmembrane region" description="Helical" evidence="6">
    <location>
        <begin position="230"/>
        <end position="255"/>
    </location>
</feature>
<feature type="transmembrane region" description="Helical" evidence="6">
    <location>
        <begin position="275"/>
        <end position="302"/>
    </location>
</feature>
<sequence length="356" mass="42119">MIDIKLSLQRLKKQIKYNKWVSLFLIISSVLCILFFTSLFVRYMPQFNNRRQNNTKYRFYSLIFSKSLTHEDFNSLEKKLPELDSLKITGVNSNEIVSDENNEKIYFSTYLSETNFINKVELKNSSIDRLSKLGKNEVLVPVSYNLKKDNKIIRKNGVDLKVVGYWQGVDFLVNFETFLKISEINQIVFRTKNVLSTEKLNELYRSLFNYPIQSMNSPIDVYQKDKDMSITVIVIINIIYALSIISYSSIFWIVIRFLEKDLRVYRIIGMTKKRIFIGILLDVFIFIILSTIIAFVIHELMWDSFFRKANNFLANNLQIQDYLFIFVLIMILSFVIISPYIYKLLKDIINKKKEID</sequence>
<evidence type="ECO:0000313" key="8">
    <source>
        <dbReference type="EMBL" id="TFF64733.1"/>
    </source>
</evidence>